<evidence type="ECO:0000313" key="4">
    <source>
        <dbReference type="Proteomes" id="UP001344906"/>
    </source>
</evidence>
<evidence type="ECO:0000313" key="3">
    <source>
        <dbReference type="EMBL" id="GLV58981.1"/>
    </source>
</evidence>
<dbReference type="PANTHER" id="PTHR43476">
    <property type="entry name" value="3-(3-HYDROXY-PHENYL)PROPIONATE/3-HYDROXYCINNAMIC ACID HYDROXYLASE"/>
    <property type="match status" value="1"/>
</dbReference>
<evidence type="ECO:0000256" key="1">
    <source>
        <dbReference type="ARBA" id="ARBA00023002"/>
    </source>
</evidence>
<accession>A0ABQ6FZ07</accession>
<dbReference type="InterPro" id="IPR036188">
    <property type="entry name" value="FAD/NAD-bd_sf"/>
</dbReference>
<dbReference type="PRINTS" id="PR00420">
    <property type="entry name" value="RNGMNOXGNASE"/>
</dbReference>
<evidence type="ECO:0000259" key="2">
    <source>
        <dbReference type="Pfam" id="PF01494"/>
    </source>
</evidence>
<comment type="caution">
    <text evidence="3">The sequence shown here is derived from an EMBL/GenBank/DDBJ whole genome shotgun (WGS) entry which is preliminary data.</text>
</comment>
<feature type="domain" description="FAD-binding" evidence="2">
    <location>
        <begin position="2"/>
        <end position="365"/>
    </location>
</feature>
<keyword evidence="4" id="KW-1185">Reference proteome</keyword>
<dbReference type="EMBL" id="BSRI01000002">
    <property type="protein sequence ID" value="GLV58981.1"/>
    <property type="molecule type" value="Genomic_DNA"/>
</dbReference>
<name>A0ABQ6FZ07_9CHLR</name>
<dbReference type="InterPro" id="IPR002938">
    <property type="entry name" value="FAD-bd"/>
</dbReference>
<dbReference type="Proteomes" id="UP001344906">
    <property type="component" value="Unassembled WGS sequence"/>
</dbReference>
<protein>
    <submittedName>
        <fullName evidence="3">3-(3-hydroxy-phenyl)propionate/3-hydroxycinnamic acid hydroxylase</fullName>
    </submittedName>
</protein>
<sequence>MRVAIVGAGPTGLVAANLLGQAGIETLLIERNAYLAGQPRAITIDDEGLRICQALGLADEIRAHSLLQREAHYVSQGRYLARISPTQQPFGHPQISTFYQPALEEMFLSGLQRFPCVSTHFGQTVELFTQDEHGVYLRLRSHEGREWSLDCDYLLACDGGRSAIRQQLQIALRAPGPREIFSSLAGINKRKAPPRRRQRSQRWLVVDAIDHGDGTDPIIFFCNPARPAVMVPYPDGGRRWEFMLKSHEQDEPWLDDTYIQKAIQQALSTLPEWDATRQLTAPEIMRKTVYTFHATVAESFRVERIFLLGDAAHLMPPFGGQGMNSGLRDAYNLCWKLALVLRGQATPQLLQTYQQERRPHVIRIIVFSSLLGNFIMPTQRALAFLRDHAFLNIQRIVALRQWLSEMQVKPQPIYRAGLRFPGRHNGRMLPQPMVHTSDGQKVPLDHILGHGFSIFRIWHGDARTESDNHDWNQLGAQSIYLCLTRDALERAPRLQSGATYIWDGSGQLSLLLKGDPSMVMIVRPDRHIMAIYPPSQRARIAKRLVRYFHS</sequence>
<dbReference type="SUPFAM" id="SSF51905">
    <property type="entry name" value="FAD/NAD(P)-binding domain"/>
    <property type="match status" value="1"/>
</dbReference>
<dbReference type="Gene3D" id="3.30.9.10">
    <property type="entry name" value="D-Amino Acid Oxidase, subunit A, domain 2"/>
    <property type="match status" value="1"/>
</dbReference>
<gene>
    <name evidence="3" type="primary">mhpA</name>
    <name evidence="3" type="ORF">KDH_58090</name>
</gene>
<keyword evidence="1" id="KW-0560">Oxidoreductase</keyword>
<dbReference type="InterPro" id="IPR050631">
    <property type="entry name" value="PheA/TfdB_FAD_monoxygenase"/>
</dbReference>
<proteinExistence type="predicted"/>
<dbReference type="Gene3D" id="3.50.50.60">
    <property type="entry name" value="FAD/NAD(P)-binding domain"/>
    <property type="match status" value="1"/>
</dbReference>
<dbReference type="RefSeq" id="WP_338255421.1">
    <property type="nucleotide sequence ID" value="NZ_BSRI01000002.1"/>
</dbReference>
<dbReference type="PANTHER" id="PTHR43476:SF3">
    <property type="entry name" value="FAD-BINDING MONOOXYGENASE"/>
    <property type="match status" value="1"/>
</dbReference>
<reference evidence="3 4" key="1">
    <citation type="submission" date="2023-02" db="EMBL/GenBank/DDBJ databases">
        <title>Dictyobacter halimunensis sp. nov., a new member of the class Ktedonobacteria from forest soil in a geothermal area.</title>
        <authorList>
            <person name="Rachmania M.K."/>
            <person name="Ningsih F."/>
            <person name="Sakai Y."/>
            <person name="Yabe S."/>
            <person name="Yokota A."/>
            <person name="Sjamsuridzal W."/>
        </authorList>
    </citation>
    <scope>NUCLEOTIDE SEQUENCE [LARGE SCALE GENOMIC DNA]</scope>
    <source>
        <strain evidence="3 4">S3.2.2.5</strain>
    </source>
</reference>
<organism evidence="3 4">
    <name type="scientific">Dictyobacter halimunensis</name>
    <dbReference type="NCBI Taxonomy" id="3026934"/>
    <lineage>
        <taxon>Bacteria</taxon>
        <taxon>Bacillati</taxon>
        <taxon>Chloroflexota</taxon>
        <taxon>Ktedonobacteria</taxon>
        <taxon>Ktedonobacterales</taxon>
        <taxon>Dictyobacteraceae</taxon>
        <taxon>Dictyobacter</taxon>
    </lineage>
</organism>
<dbReference type="Pfam" id="PF01494">
    <property type="entry name" value="FAD_binding_3"/>
    <property type="match status" value="1"/>
</dbReference>